<dbReference type="InterPro" id="IPR049977">
    <property type="entry name" value="SIR2-like_antiphage-assoc"/>
</dbReference>
<accession>A0A5C5Z115</accession>
<keyword evidence="2" id="KW-1185">Reference proteome</keyword>
<reference evidence="1 2" key="1">
    <citation type="submission" date="2019-02" db="EMBL/GenBank/DDBJ databases">
        <title>Deep-cultivation of Planctomycetes and their phenomic and genomic characterization uncovers novel biology.</title>
        <authorList>
            <person name="Wiegand S."/>
            <person name="Jogler M."/>
            <person name="Boedeker C."/>
            <person name="Pinto D."/>
            <person name="Vollmers J."/>
            <person name="Rivas-Marin E."/>
            <person name="Kohn T."/>
            <person name="Peeters S.H."/>
            <person name="Heuer A."/>
            <person name="Rast P."/>
            <person name="Oberbeckmann S."/>
            <person name="Bunk B."/>
            <person name="Jeske O."/>
            <person name="Meyerdierks A."/>
            <person name="Storesund J.E."/>
            <person name="Kallscheuer N."/>
            <person name="Luecker S."/>
            <person name="Lage O.M."/>
            <person name="Pohl T."/>
            <person name="Merkel B.J."/>
            <person name="Hornburger P."/>
            <person name="Mueller R.-W."/>
            <person name="Bruemmer F."/>
            <person name="Labrenz M."/>
            <person name="Spormann A.M."/>
            <person name="Op Den Camp H."/>
            <person name="Overmann J."/>
            <person name="Amann R."/>
            <person name="Jetten M.S.M."/>
            <person name="Mascher T."/>
            <person name="Medema M.H."/>
            <person name="Devos D.P."/>
            <person name="Kaster A.-K."/>
            <person name="Ovreas L."/>
            <person name="Rohde M."/>
            <person name="Galperin M.Y."/>
            <person name="Jogler C."/>
        </authorList>
    </citation>
    <scope>NUCLEOTIDE SEQUENCE [LARGE SCALE GENOMIC DNA]</scope>
    <source>
        <strain evidence="1 2">CA13</strain>
    </source>
</reference>
<dbReference type="EMBL" id="SJPJ01000001">
    <property type="protein sequence ID" value="TWT80491.1"/>
    <property type="molecule type" value="Genomic_DNA"/>
</dbReference>
<sequence length="429" mass="47710">MAKKKASNLPFEPVSEDNEFKGAASQKKIVAFRGDSKLDEEALRAHLAAVLRLEHIGVLLGAGASVGMGGMTIQTLWEKFTTEFEDSFETLKDHGFVDGKTPNLEQVMDDLQIAILDAARRDADEKEDLVAAQLDLRRTVVAASLLQQDYWEDPLKVRDIPTKLQDHCQLLQKIRGARQPGQAAPWIFTPNYDLAIEWAAEAVGLEVMNGFRGLHNRTFSPHAFDLGLRNTLARGEARFGCYEVYLAKLHGSLTWIASNDDCVVEKSGEALWQKIREFRDGSEDDFGQEMVFPSAAKYMQTVGFVLGELFRRFTEFLNRPQTALIVNGYSFCDDHLNRIILSALQNPTLSLVVYAPVADIGEDGPEVSDEYKSLQRLIALKSPQVTIVGGCPRACFNNLVVDLPDPAIFDERSAEIAKMIREMKGGTNA</sequence>
<name>A0A5C5Z115_9BACT</name>
<gene>
    <name evidence="1" type="ORF">CA13_19100</name>
</gene>
<evidence type="ECO:0000313" key="2">
    <source>
        <dbReference type="Proteomes" id="UP000315010"/>
    </source>
</evidence>
<comment type="caution">
    <text evidence="1">The sequence shown here is derived from an EMBL/GenBank/DDBJ whole genome shotgun (WGS) entry which is preliminary data.</text>
</comment>
<proteinExistence type="predicted"/>
<dbReference type="RefSeq" id="WP_146395553.1">
    <property type="nucleotide sequence ID" value="NZ_SJPJ01000001.1"/>
</dbReference>
<dbReference type="Proteomes" id="UP000315010">
    <property type="component" value="Unassembled WGS sequence"/>
</dbReference>
<dbReference type="NCBIfam" id="NF042942">
    <property type="entry name" value="SIR2_antiphage"/>
    <property type="match status" value="1"/>
</dbReference>
<protein>
    <submittedName>
        <fullName evidence="1">Uncharacterized protein</fullName>
    </submittedName>
</protein>
<dbReference type="AlphaFoldDB" id="A0A5C5Z115"/>
<dbReference type="OrthoDB" id="9808492at2"/>
<evidence type="ECO:0000313" key="1">
    <source>
        <dbReference type="EMBL" id="TWT80491.1"/>
    </source>
</evidence>
<organism evidence="1 2">
    <name type="scientific">Novipirellula herctigrandis</name>
    <dbReference type="NCBI Taxonomy" id="2527986"/>
    <lineage>
        <taxon>Bacteria</taxon>
        <taxon>Pseudomonadati</taxon>
        <taxon>Planctomycetota</taxon>
        <taxon>Planctomycetia</taxon>
        <taxon>Pirellulales</taxon>
        <taxon>Pirellulaceae</taxon>
        <taxon>Novipirellula</taxon>
    </lineage>
</organism>